<feature type="transmembrane region" description="Helical" evidence="2">
    <location>
        <begin position="124"/>
        <end position="144"/>
    </location>
</feature>
<evidence type="ECO:0000313" key="4">
    <source>
        <dbReference type="Proteomes" id="UP000243459"/>
    </source>
</evidence>
<keyword evidence="2" id="KW-0812">Transmembrane</keyword>
<dbReference type="AlphaFoldDB" id="A0A5P1ELW0"/>
<gene>
    <name evidence="3" type="ORF">A4U43_C06F10480</name>
</gene>
<evidence type="ECO:0000256" key="2">
    <source>
        <dbReference type="SAM" id="Phobius"/>
    </source>
</evidence>
<reference evidence="4" key="1">
    <citation type="journal article" date="2017" name="Nat. Commun.">
        <title>The asparagus genome sheds light on the origin and evolution of a young Y chromosome.</title>
        <authorList>
            <person name="Harkess A."/>
            <person name="Zhou J."/>
            <person name="Xu C."/>
            <person name="Bowers J.E."/>
            <person name="Van der Hulst R."/>
            <person name="Ayyampalayam S."/>
            <person name="Mercati F."/>
            <person name="Riccardi P."/>
            <person name="McKain M.R."/>
            <person name="Kakrana A."/>
            <person name="Tang H."/>
            <person name="Ray J."/>
            <person name="Groenendijk J."/>
            <person name="Arikit S."/>
            <person name="Mathioni S.M."/>
            <person name="Nakano M."/>
            <person name="Shan H."/>
            <person name="Telgmann-Rauber A."/>
            <person name="Kanno A."/>
            <person name="Yue Z."/>
            <person name="Chen H."/>
            <person name="Li W."/>
            <person name="Chen Y."/>
            <person name="Xu X."/>
            <person name="Zhang Y."/>
            <person name="Luo S."/>
            <person name="Chen H."/>
            <person name="Gao J."/>
            <person name="Mao Z."/>
            <person name="Pires J.C."/>
            <person name="Luo M."/>
            <person name="Kudrna D."/>
            <person name="Wing R.A."/>
            <person name="Meyers B.C."/>
            <person name="Yi K."/>
            <person name="Kong H."/>
            <person name="Lavrijsen P."/>
            <person name="Sunseri F."/>
            <person name="Falavigna A."/>
            <person name="Ye Y."/>
            <person name="Leebens-Mack J.H."/>
            <person name="Chen G."/>
        </authorList>
    </citation>
    <scope>NUCLEOTIDE SEQUENCE [LARGE SCALE GENOMIC DNA]</scope>
    <source>
        <strain evidence="4">cv. DH0086</strain>
    </source>
</reference>
<organism evidence="3 4">
    <name type="scientific">Asparagus officinalis</name>
    <name type="common">Garden asparagus</name>
    <dbReference type="NCBI Taxonomy" id="4686"/>
    <lineage>
        <taxon>Eukaryota</taxon>
        <taxon>Viridiplantae</taxon>
        <taxon>Streptophyta</taxon>
        <taxon>Embryophyta</taxon>
        <taxon>Tracheophyta</taxon>
        <taxon>Spermatophyta</taxon>
        <taxon>Magnoliopsida</taxon>
        <taxon>Liliopsida</taxon>
        <taxon>Asparagales</taxon>
        <taxon>Asparagaceae</taxon>
        <taxon>Asparagoideae</taxon>
        <taxon>Asparagus</taxon>
    </lineage>
</organism>
<sequence>MSLFETRPPSSLAYRRPCRRNPAPETSPTKCRDDARRTRMKTARGRRESVDAARSDRRRDPASRKVSGGCSAPDGGRFVLQRSAFAAGVILATGFVHDVGDAQSALTDPCLSNRIRGRRFLSRFGAMLAALLTLVVDFVGRSFMRGSIMRRRLG</sequence>
<keyword evidence="4" id="KW-1185">Reference proteome</keyword>
<protein>
    <submittedName>
        <fullName evidence="3">Uncharacterized protein</fullName>
    </submittedName>
</protein>
<accession>A0A5P1ELW0</accession>
<dbReference type="Gramene" id="ONK66643">
    <property type="protein sequence ID" value="ONK66643"/>
    <property type="gene ID" value="A4U43_C06F10480"/>
</dbReference>
<evidence type="ECO:0000256" key="1">
    <source>
        <dbReference type="SAM" id="MobiDB-lite"/>
    </source>
</evidence>
<feature type="region of interest" description="Disordered" evidence="1">
    <location>
        <begin position="1"/>
        <end position="75"/>
    </location>
</feature>
<feature type="compositionally biased region" description="Basic and acidic residues" evidence="1">
    <location>
        <begin position="45"/>
        <end position="63"/>
    </location>
</feature>
<dbReference type="Proteomes" id="UP000243459">
    <property type="component" value="Chromosome 6"/>
</dbReference>
<dbReference type="EMBL" id="CM007386">
    <property type="protein sequence ID" value="ONK66643.1"/>
    <property type="molecule type" value="Genomic_DNA"/>
</dbReference>
<evidence type="ECO:0000313" key="3">
    <source>
        <dbReference type="EMBL" id="ONK66643.1"/>
    </source>
</evidence>
<name>A0A5P1ELW0_ASPOF</name>
<keyword evidence="2" id="KW-0472">Membrane</keyword>
<keyword evidence="2" id="KW-1133">Transmembrane helix</keyword>
<proteinExistence type="predicted"/>